<name>A0A0F9F354_9ZZZZ</name>
<dbReference type="EMBL" id="LAZR01022773">
    <property type="protein sequence ID" value="KKL80713.1"/>
    <property type="molecule type" value="Genomic_DNA"/>
</dbReference>
<gene>
    <name evidence="2" type="ORF">LCGC14_2001990</name>
</gene>
<comment type="caution">
    <text evidence="2">The sequence shown here is derived from an EMBL/GenBank/DDBJ whole genome shotgun (WGS) entry which is preliminary data.</text>
</comment>
<reference evidence="2" key="1">
    <citation type="journal article" date="2015" name="Nature">
        <title>Complex archaea that bridge the gap between prokaryotes and eukaryotes.</title>
        <authorList>
            <person name="Spang A."/>
            <person name="Saw J.H."/>
            <person name="Jorgensen S.L."/>
            <person name="Zaremba-Niedzwiedzka K."/>
            <person name="Martijn J."/>
            <person name="Lind A.E."/>
            <person name="van Eijk R."/>
            <person name="Schleper C."/>
            <person name="Guy L."/>
            <person name="Ettema T.J."/>
        </authorList>
    </citation>
    <scope>NUCLEOTIDE SEQUENCE</scope>
</reference>
<proteinExistence type="predicted"/>
<evidence type="ECO:0000313" key="2">
    <source>
        <dbReference type="EMBL" id="KKL80713.1"/>
    </source>
</evidence>
<dbReference type="AlphaFoldDB" id="A0A0F9F354"/>
<accession>A0A0F9F354</accession>
<feature type="region of interest" description="Disordered" evidence="1">
    <location>
        <begin position="69"/>
        <end position="100"/>
    </location>
</feature>
<organism evidence="2">
    <name type="scientific">marine sediment metagenome</name>
    <dbReference type="NCBI Taxonomy" id="412755"/>
    <lineage>
        <taxon>unclassified sequences</taxon>
        <taxon>metagenomes</taxon>
        <taxon>ecological metagenomes</taxon>
    </lineage>
</organism>
<evidence type="ECO:0000256" key="1">
    <source>
        <dbReference type="SAM" id="MobiDB-lite"/>
    </source>
</evidence>
<protein>
    <submittedName>
        <fullName evidence="2">Uncharacterized protein</fullName>
    </submittedName>
</protein>
<sequence length="100" mass="10587">LYTPIANPLEEIRKRDVDKIRASLTEQRAQAAAQLSSQIASTPANADILAQDFAALPKSLKNVLQVIEQQQGPPEARGAANTAREGRGQAPTVRGGKGSV</sequence>
<feature type="non-terminal residue" evidence="2">
    <location>
        <position position="1"/>
    </location>
</feature>